<gene>
    <name evidence="1" type="ORF">G7B40_040795</name>
</gene>
<dbReference type="InterPro" id="IPR025478">
    <property type="entry name" value="COP23"/>
</dbReference>
<dbReference type="EMBL" id="JAALHA020000040">
    <property type="protein sequence ID" value="MDR9900827.1"/>
    <property type="molecule type" value="Genomic_DNA"/>
</dbReference>
<evidence type="ECO:0000313" key="2">
    <source>
        <dbReference type="Proteomes" id="UP000667802"/>
    </source>
</evidence>
<dbReference type="AlphaFoldDB" id="A0AAP5MDN8"/>
<proteinExistence type="predicted"/>
<evidence type="ECO:0000313" key="1">
    <source>
        <dbReference type="EMBL" id="MDR9900827.1"/>
    </source>
</evidence>
<reference evidence="2" key="1">
    <citation type="journal article" date="2021" name="Science">
        <title>Hunting the eagle killer: A cyanobacterial neurotoxin causes vacuolar myelinopathy.</title>
        <authorList>
            <person name="Breinlinger S."/>
            <person name="Phillips T.J."/>
            <person name="Haram B.N."/>
            <person name="Mares J."/>
            <person name="Martinez Yerena J.A."/>
            <person name="Hrouzek P."/>
            <person name="Sobotka R."/>
            <person name="Henderson W.M."/>
            <person name="Schmieder P."/>
            <person name="Williams S.M."/>
            <person name="Lauderdale J.D."/>
            <person name="Wilde H.D."/>
            <person name="Gerrin W."/>
            <person name="Kust A."/>
            <person name="Washington J.W."/>
            <person name="Wagner C."/>
            <person name="Geier B."/>
            <person name="Liebeke M."/>
            <person name="Enke H."/>
            <person name="Niedermeyer T.H.J."/>
            <person name="Wilde S.B."/>
        </authorList>
    </citation>
    <scope>NUCLEOTIDE SEQUENCE [LARGE SCALE GENOMIC DNA]</scope>
    <source>
        <strain evidence="2">Thurmond2011</strain>
    </source>
</reference>
<dbReference type="Pfam" id="PF14218">
    <property type="entry name" value="COP23"/>
    <property type="match status" value="1"/>
</dbReference>
<sequence length="197" mass="22148">MSSKKQGWLRTSNLIIGLLGLLIAIASFSTDWFRNWTPELFRQTRFSCTLQLDTQKGGEVWTVMYRNDKEVKPWLRMVNSFGDGWDTRTRCDEITKRLEGFRQDGLLRFSYRTDPKTPKQDVICVHTKLDPQNCNLLVTLKPGADGYDSLRRMTMAIQNGTTVDQGSGTSQTPNSSFVSVEGLLASDDLQAGASVGK</sequence>
<comment type="caution">
    <text evidence="1">The sequence shown here is derived from an EMBL/GenBank/DDBJ whole genome shotgun (WGS) entry which is preliminary data.</text>
</comment>
<name>A0AAP5MDN8_9CYAN</name>
<dbReference type="RefSeq" id="WP_208342303.1">
    <property type="nucleotide sequence ID" value="NZ_CAWQFN010000132.1"/>
</dbReference>
<protein>
    <submittedName>
        <fullName evidence="1">COP23 domain-containing protein</fullName>
    </submittedName>
</protein>
<accession>A0AAP5MDN8</accession>
<dbReference type="Proteomes" id="UP000667802">
    <property type="component" value="Unassembled WGS sequence"/>
</dbReference>
<organism evidence="1 2">
    <name type="scientific">Aetokthonos hydrillicola Thurmond2011</name>
    <dbReference type="NCBI Taxonomy" id="2712845"/>
    <lineage>
        <taxon>Bacteria</taxon>
        <taxon>Bacillati</taxon>
        <taxon>Cyanobacteriota</taxon>
        <taxon>Cyanophyceae</taxon>
        <taxon>Nostocales</taxon>
        <taxon>Hapalosiphonaceae</taxon>
        <taxon>Aetokthonos</taxon>
    </lineage>
</organism>
<keyword evidence="2" id="KW-1185">Reference proteome</keyword>